<gene>
    <name evidence="2" type="ORF">SKC38_01005</name>
</gene>
<dbReference type="Proteomes" id="UP001598114">
    <property type="component" value="Unassembled WGS sequence"/>
</dbReference>
<sequence length="160" mass="18125">MKSHSIIPYYFEGDGVIPNNYLPVLIYKQVMQDFEATFRKNAWSNNWKDIVLPYDHFHSNTHEVLALVEGTAKLKIGGKHGIELRVETGDVIIMPAGVGHYSVDNSLRYQFVGGYPNGADWNLRQSLEEDALILDEIGNIPLPTTDPIFGVEGPLFDYWK</sequence>
<dbReference type="PANTHER" id="PTHR36448">
    <property type="entry name" value="BLR7373 PROTEIN"/>
    <property type="match status" value="1"/>
</dbReference>
<dbReference type="PANTHER" id="PTHR36448:SF2">
    <property type="entry name" value="CUPIN TYPE-1 DOMAIN-CONTAINING PROTEIN"/>
    <property type="match status" value="1"/>
</dbReference>
<dbReference type="InterPro" id="IPR013096">
    <property type="entry name" value="Cupin_2"/>
</dbReference>
<comment type="caution">
    <text evidence="2">The sequence shown here is derived from an EMBL/GenBank/DDBJ whole genome shotgun (WGS) entry which is preliminary data.</text>
</comment>
<dbReference type="InterPro" id="IPR014500">
    <property type="entry name" value="UCP019307_cupin"/>
</dbReference>
<dbReference type="Gene3D" id="2.60.120.10">
    <property type="entry name" value="Jelly Rolls"/>
    <property type="match status" value="1"/>
</dbReference>
<dbReference type="RefSeq" id="WP_377974325.1">
    <property type="nucleotide sequence ID" value="NZ_JBBKYA010000001.1"/>
</dbReference>
<dbReference type="PIRSF" id="PIRSF019307">
    <property type="entry name" value="UCP019307"/>
    <property type="match status" value="1"/>
</dbReference>
<evidence type="ECO:0000313" key="3">
    <source>
        <dbReference type="Proteomes" id="UP001598114"/>
    </source>
</evidence>
<evidence type="ECO:0000259" key="1">
    <source>
        <dbReference type="Pfam" id="PF07883"/>
    </source>
</evidence>
<dbReference type="InterPro" id="IPR047121">
    <property type="entry name" value="YjiB-like"/>
</dbReference>
<name>A0ABW6D149_9BACT</name>
<protein>
    <submittedName>
        <fullName evidence="2">Cupin domain-containing protein</fullName>
    </submittedName>
</protein>
<dbReference type="CDD" id="cd02219">
    <property type="entry name" value="cupin_YjlB-like"/>
    <property type="match status" value="1"/>
</dbReference>
<dbReference type="InterPro" id="IPR011051">
    <property type="entry name" value="RmlC_Cupin_sf"/>
</dbReference>
<dbReference type="Pfam" id="PF07883">
    <property type="entry name" value="Cupin_2"/>
    <property type="match status" value="1"/>
</dbReference>
<evidence type="ECO:0000313" key="2">
    <source>
        <dbReference type="EMBL" id="MFD3274803.1"/>
    </source>
</evidence>
<dbReference type="EMBL" id="JBBKYA010000001">
    <property type="protein sequence ID" value="MFD3274803.1"/>
    <property type="molecule type" value="Genomic_DNA"/>
</dbReference>
<proteinExistence type="predicted"/>
<organism evidence="2 3">
    <name type="scientific">Aquirufa echingensis</name>
    <dbReference type="NCBI Taxonomy" id="3096516"/>
    <lineage>
        <taxon>Bacteria</taxon>
        <taxon>Pseudomonadati</taxon>
        <taxon>Bacteroidota</taxon>
        <taxon>Cytophagia</taxon>
        <taxon>Cytophagales</taxon>
        <taxon>Flectobacillaceae</taxon>
        <taxon>Aquirufa</taxon>
    </lineage>
</organism>
<reference evidence="2 3" key="1">
    <citation type="submission" date="2024-03" db="EMBL/GenBank/DDBJ databases">
        <title>Aquirufa genome sequencing.</title>
        <authorList>
            <person name="Pitt A."/>
            <person name="Hahn M.W."/>
        </authorList>
    </citation>
    <scope>NUCLEOTIDE SEQUENCE [LARGE SCALE GENOMIC DNA]</scope>
    <source>
        <strain evidence="2 3">PLAD-142S6K</strain>
    </source>
</reference>
<accession>A0ABW6D149</accession>
<dbReference type="InterPro" id="IPR014710">
    <property type="entry name" value="RmlC-like_jellyroll"/>
</dbReference>
<dbReference type="SUPFAM" id="SSF51182">
    <property type="entry name" value="RmlC-like cupins"/>
    <property type="match status" value="1"/>
</dbReference>
<feature type="domain" description="Cupin type-2" evidence="1">
    <location>
        <begin position="55"/>
        <end position="101"/>
    </location>
</feature>
<keyword evidence="3" id="KW-1185">Reference proteome</keyword>